<evidence type="ECO:0000313" key="2">
    <source>
        <dbReference type="Proteomes" id="UP001162992"/>
    </source>
</evidence>
<dbReference type="EMBL" id="CM055113">
    <property type="protein sequence ID" value="KAJ7515686.1"/>
    <property type="molecule type" value="Genomic_DNA"/>
</dbReference>
<comment type="caution">
    <text evidence="1">The sequence shown here is derived from an EMBL/GenBank/DDBJ whole genome shotgun (WGS) entry which is preliminary data.</text>
</comment>
<dbReference type="Proteomes" id="UP001162992">
    <property type="component" value="Chromosome 22"/>
</dbReference>
<sequence length="220" mass="24972">MNAWASIVKGLPLPIEPLHDRSALMGRDPPQPDHVEYEKPLLKPDSDSESSEYPPPTAKKFHFSVEMLQEIKHKAAKENGELYTTFESLACYLWRSITEVRGVSEDVQTRVRVPMNFRKRLDNNFPNSYFGNVLSHACPQTTAQELLEHPLSFVAGLMHAAIKIVECDYIRSGCNKRTTLCRLQRGVGMDRWHPMWVCQPLYQLDFGWGTPVFAGSAGIP</sequence>
<protein>
    <submittedName>
        <fullName evidence="1">Uncharacterized protein</fullName>
    </submittedName>
</protein>
<evidence type="ECO:0000313" key="1">
    <source>
        <dbReference type="EMBL" id="KAJ7515686.1"/>
    </source>
</evidence>
<organism evidence="1 2">
    <name type="scientific">Diphasiastrum complanatum</name>
    <name type="common">Issler's clubmoss</name>
    <name type="synonym">Lycopodium complanatum</name>
    <dbReference type="NCBI Taxonomy" id="34168"/>
    <lineage>
        <taxon>Eukaryota</taxon>
        <taxon>Viridiplantae</taxon>
        <taxon>Streptophyta</taxon>
        <taxon>Embryophyta</taxon>
        <taxon>Tracheophyta</taxon>
        <taxon>Lycopodiopsida</taxon>
        <taxon>Lycopodiales</taxon>
        <taxon>Lycopodiaceae</taxon>
        <taxon>Lycopodioideae</taxon>
        <taxon>Diphasiastrum</taxon>
    </lineage>
</organism>
<name>A0ACC2ADW1_DIPCM</name>
<keyword evidence="2" id="KW-1185">Reference proteome</keyword>
<accession>A0ACC2ADW1</accession>
<reference evidence="2" key="1">
    <citation type="journal article" date="2024" name="Proc. Natl. Acad. Sci. U.S.A.">
        <title>Extraordinary preservation of gene collinearity over three hundred million years revealed in homosporous lycophytes.</title>
        <authorList>
            <person name="Li C."/>
            <person name="Wickell D."/>
            <person name="Kuo L.Y."/>
            <person name="Chen X."/>
            <person name="Nie B."/>
            <person name="Liao X."/>
            <person name="Peng D."/>
            <person name="Ji J."/>
            <person name="Jenkins J."/>
            <person name="Williams M."/>
            <person name="Shu S."/>
            <person name="Plott C."/>
            <person name="Barry K."/>
            <person name="Rajasekar S."/>
            <person name="Grimwood J."/>
            <person name="Han X."/>
            <person name="Sun S."/>
            <person name="Hou Z."/>
            <person name="He W."/>
            <person name="Dai G."/>
            <person name="Sun C."/>
            <person name="Schmutz J."/>
            <person name="Leebens-Mack J.H."/>
            <person name="Li F.W."/>
            <person name="Wang L."/>
        </authorList>
    </citation>
    <scope>NUCLEOTIDE SEQUENCE [LARGE SCALE GENOMIC DNA]</scope>
    <source>
        <strain evidence="2">cv. PW_Plant_1</strain>
    </source>
</reference>
<gene>
    <name evidence="1" type="ORF">O6H91_22G023500</name>
</gene>
<proteinExistence type="predicted"/>